<evidence type="ECO:0000313" key="3">
    <source>
        <dbReference type="Proteomes" id="UP001500305"/>
    </source>
</evidence>
<gene>
    <name evidence="2" type="ORF">GCM10010430_38890</name>
</gene>
<dbReference type="Proteomes" id="UP001500305">
    <property type="component" value="Unassembled WGS sequence"/>
</dbReference>
<comment type="caution">
    <text evidence="2">The sequence shown here is derived from an EMBL/GenBank/DDBJ whole genome shotgun (WGS) entry which is preliminary data.</text>
</comment>
<reference evidence="2 3" key="1">
    <citation type="journal article" date="2019" name="Int. J. Syst. Evol. Microbiol.">
        <title>The Global Catalogue of Microorganisms (GCM) 10K type strain sequencing project: providing services to taxonomists for standard genome sequencing and annotation.</title>
        <authorList>
            <consortium name="The Broad Institute Genomics Platform"/>
            <consortium name="The Broad Institute Genome Sequencing Center for Infectious Disease"/>
            <person name="Wu L."/>
            <person name="Ma J."/>
        </authorList>
    </citation>
    <scope>NUCLEOTIDE SEQUENCE [LARGE SCALE GENOMIC DNA]</scope>
    <source>
        <strain evidence="2 3">JCM 7356</strain>
    </source>
</reference>
<evidence type="ECO:0000313" key="2">
    <source>
        <dbReference type="EMBL" id="GAA2251915.1"/>
    </source>
</evidence>
<dbReference type="EMBL" id="BAAATR010000016">
    <property type="protein sequence ID" value="GAA2251915.1"/>
    <property type="molecule type" value="Genomic_DNA"/>
</dbReference>
<feature type="region of interest" description="Disordered" evidence="1">
    <location>
        <begin position="1"/>
        <end position="24"/>
    </location>
</feature>
<proteinExistence type="predicted"/>
<feature type="compositionally biased region" description="Low complexity" evidence="1">
    <location>
        <begin position="128"/>
        <end position="143"/>
    </location>
</feature>
<sequence>MVSDQTLPSGHPELSRRGTAEGEAAARLPAMESESLNAEDHVSVHRAVRELSDRYPHVLTLSARLGAWADLVVDVEEGLDAVWAWDFEQDVVDRDWLHDAWPILTERVRRLCQPELDALDDRFRAATAPIGSPGAPGVPGAPEGAEEERWWQSRYPLRVTGDPLTRLPPTWSPAPTYVG</sequence>
<accession>A0ABN3E9W8</accession>
<evidence type="ECO:0000256" key="1">
    <source>
        <dbReference type="SAM" id="MobiDB-lite"/>
    </source>
</evidence>
<organism evidence="2 3">
    <name type="scientific">Kitasatospora cystarginea</name>
    <dbReference type="NCBI Taxonomy" id="58350"/>
    <lineage>
        <taxon>Bacteria</taxon>
        <taxon>Bacillati</taxon>
        <taxon>Actinomycetota</taxon>
        <taxon>Actinomycetes</taxon>
        <taxon>Kitasatosporales</taxon>
        <taxon>Streptomycetaceae</taxon>
        <taxon>Kitasatospora</taxon>
    </lineage>
</organism>
<feature type="region of interest" description="Disordered" evidence="1">
    <location>
        <begin position="127"/>
        <end position="146"/>
    </location>
</feature>
<name>A0ABN3E9W8_9ACTN</name>
<protein>
    <submittedName>
        <fullName evidence="2">Uncharacterized protein</fullName>
    </submittedName>
</protein>
<keyword evidence="3" id="KW-1185">Reference proteome</keyword>